<gene>
    <name evidence="1" type="ORF">LOK49_LG02G01612</name>
</gene>
<name>A0ACC0IKJ8_9ERIC</name>
<proteinExistence type="predicted"/>
<keyword evidence="2" id="KW-1185">Reference proteome</keyword>
<comment type="caution">
    <text evidence="1">The sequence shown here is derived from an EMBL/GenBank/DDBJ whole genome shotgun (WGS) entry which is preliminary data.</text>
</comment>
<reference evidence="1 2" key="1">
    <citation type="journal article" date="2022" name="Plant J.">
        <title>Chromosome-level genome of Camellia lanceoleosa provides a valuable resource for understanding genome evolution and self-incompatibility.</title>
        <authorList>
            <person name="Gong W."/>
            <person name="Xiao S."/>
            <person name="Wang L."/>
            <person name="Liao Z."/>
            <person name="Chang Y."/>
            <person name="Mo W."/>
            <person name="Hu G."/>
            <person name="Li W."/>
            <person name="Zhao G."/>
            <person name="Zhu H."/>
            <person name="Hu X."/>
            <person name="Ji K."/>
            <person name="Xiang X."/>
            <person name="Song Q."/>
            <person name="Yuan D."/>
            <person name="Jin S."/>
            <person name="Zhang L."/>
        </authorList>
    </citation>
    <scope>NUCLEOTIDE SEQUENCE [LARGE SCALE GENOMIC DNA]</scope>
    <source>
        <strain evidence="1">SQ_2022a</strain>
    </source>
</reference>
<organism evidence="1 2">
    <name type="scientific">Camellia lanceoleosa</name>
    <dbReference type="NCBI Taxonomy" id="1840588"/>
    <lineage>
        <taxon>Eukaryota</taxon>
        <taxon>Viridiplantae</taxon>
        <taxon>Streptophyta</taxon>
        <taxon>Embryophyta</taxon>
        <taxon>Tracheophyta</taxon>
        <taxon>Spermatophyta</taxon>
        <taxon>Magnoliopsida</taxon>
        <taxon>eudicotyledons</taxon>
        <taxon>Gunneridae</taxon>
        <taxon>Pentapetalae</taxon>
        <taxon>asterids</taxon>
        <taxon>Ericales</taxon>
        <taxon>Theaceae</taxon>
        <taxon>Camellia</taxon>
    </lineage>
</organism>
<evidence type="ECO:0000313" key="1">
    <source>
        <dbReference type="EMBL" id="KAI8025395.1"/>
    </source>
</evidence>
<evidence type="ECO:0000313" key="2">
    <source>
        <dbReference type="Proteomes" id="UP001060215"/>
    </source>
</evidence>
<dbReference type="Proteomes" id="UP001060215">
    <property type="component" value="Chromosome 3"/>
</dbReference>
<sequence>MVLRKFRVLQSKGLSKDTETKLNPLQGHRQDEVHTYLFI</sequence>
<accession>A0ACC0IKJ8</accession>
<protein>
    <submittedName>
        <fullName evidence="1">Uncharacterized protein</fullName>
    </submittedName>
</protein>
<dbReference type="EMBL" id="CM045760">
    <property type="protein sequence ID" value="KAI8025395.1"/>
    <property type="molecule type" value="Genomic_DNA"/>
</dbReference>